<dbReference type="EMBL" id="CAMXCT010003101">
    <property type="protein sequence ID" value="CAI4002409.1"/>
    <property type="molecule type" value="Genomic_DNA"/>
</dbReference>
<organism evidence="1">
    <name type="scientific">Cladocopium goreaui</name>
    <dbReference type="NCBI Taxonomy" id="2562237"/>
    <lineage>
        <taxon>Eukaryota</taxon>
        <taxon>Sar</taxon>
        <taxon>Alveolata</taxon>
        <taxon>Dinophyceae</taxon>
        <taxon>Suessiales</taxon>
        <taxon>Symbiodiniaceae</taxon>
        <taxon>Cladocopium</taxon>
    </lineage>
</organism>
<evidence type="ECO:0000313" key="3">
    <source>
        <dbReference type="Proteomes" id="UP001152797"/>
    </source>
</evidence>
<accession>A0A9P1G654</accession>
<protein>
    <submittedName>
        <fullName evidence="1">Uncharacterized protein</fullName>
    </submittedName>
</protein>
<dbReference type="AlphaFoldDB" id="A0A9P1G654"/>
<proteinExistence type="predicted"/>
<gene>
    <name evidence="1" type="ORF">C1SCF055_LOCUS28364</name>
</gene>
<sequence length="283" mass="32915">MVADLFRARVEQELEEEVEDWRVTDFQGDLTRKAVSSDANGDRNDEFVHLYATRLEMTEDYYYDLPDRRMCSERFDVSSCSTREMCQLMCREKGCEIFFRHFECCKNSIFAAVFFVATTPATDGSSRAMFQWQRGNSAEFDRHHPTVTGLSPLLVFWMLRRLLAHSARFQYHCGRTKARCDVESHIQCPSGQDEDMETVQDIRQQIHPEMDVLFQTALSDIQRRRVIEVQRPCIMEWRSKRKSGPVRCASASVLSASAVFQASEPAEPRLVRLERNFPIRSGR</sequence>
<comment type="caution">
    <text evidence="1">The sequence shown here is derived from an EMBL/GenBank/DDBJ whole genome shotgun (WGS) entry which is preliminary data.</text>
</comment>
<name>A0A9P1G654_9DINO</name>
<dbReference type="Proteomes" id="UP001152797">
    <property type="component" value="Unassembled WGS sequence"/>
</dbReference>
<reference evidence="1" key="1">
    <citation type="submission" date="2022-10" db="EMBL/GenBank/DDBJ databases">
        <authorList>
            <person name="Chen Y."/>
            <person name="Dougan E. K."/>
            <person name="Chan C."/>
            <person name="Rhodes N."/>
            <person name="Thang M."/>
        </authorList>
    </citation>
    <scope>NUCLEOTIDE SEQUENCE</scope>
</reference>
<evidence type="ECO:0000313" key="2">
    <source>
        <dbReference type="EMBL" id="CAL1155784.1"/>
    </source>
</evidence>
<dbReference type="EMBL" id="CAMXCT020003101">
    <property type="protein sequence ID" value="CAL1155784.1"/>
    <property type="molecule type" value="Genomic_DNA"/>
</dbReference>
<dbReference type="OrthoDB" id="10358676at2759"/>
<dbReference type="EMBL" id="CAMXCT030003101">
    <property type="protein sequence ID" value="CAL4789721.1"/>
    <property type="molecule type" value="Genomic_DNA"/>
</dbReference>
<evidence type="ECO:0000313" key="1">
    <source>
        <dbReference type="EMBL" id="CAI4002409.1"/>
    </source>
</evidence>
<keyword evidence="3" id="KW-1185">Reference proteome</keyword>
<reference evidence="2" key="2">
    <citation type="submission" date="2024-04" db="EMBL/GenBank/DDBJ databases">
        <authorList>
            <person name="Chen Y."/>
            <person name="Shah S."/>
            <person name="Dougan E. K."/>
            <person name="Thang M."/>
            <person name="Chan C."/>
        </authorList>
    </citation>
    <scope>NUCLEOTIDE SEQUENCE [LARGE SCALE GENOMIC DNA]</scope>
</reference>